<feature type="compositionally biased region" description="Basic and acidic residues" evidence="1">
    <location>
        <begin position="751"/>
        <end position="762"/>
    </location>
</feature>
<keyword evidence="4" id="KW-1185">Reference proteome</keyword>
<gene>
    <name evidence="3" type="ORF">AQUCO_03400015v1</name>
</gene>
<feature type="compositionally biased region" description="Acidic residues" evidence="1">
    <location>
        <begin position="1"/>
        <end position="12"/>
    </location>
</feature>
<feature type="compositionally biased region" description="Acidic residues" evidence="1">
    <location>
        <begin position="414"/>
        <end position="425"/>
    </location>
</feature>
<dbReference type="STRING" id="218851.A0A2G5CX25"/>
<dbReference type="GO" id="GO:0001156">
    <property type="term" value="F:TFIIIC-class transcription factor complex binding"/>
    <property type="evidence" value="ECO:0007669"/>
    <property type="project" value="TreeGrafter"/>
</dbReference>
<feature type="compositionally biased region" description="Basic and acidic residues" evidence="1">
    <location>
        <begin position="459"/>
        <end position="469"/>
    </location>
</feature>
<dbReference type="OrthoDB" id="272624at2759"/>
<dbReference type="Pfam" id="PF15963">
    <property type="entry name" value="Myb_DNA-bind_7"/>
    <property type="match status" value="1"/>
</dbReference>
<sequence length="772" mass="85814">MAMDLDSFDEILSEPTGRNARAGAKFQPKGKPQPRKEKQSTVPTSLNDVAKDTVVTTATVHQDNLQSVSLTQMPDVMSTTLTDSLPKLPQNQELGNSTEVFHSGFPVPDGDRNSTPVDISFLHSELTTSDTHGDLQSGFAGIETAEIYSGFDEVFCESTAAASTARKFQPRTKVNAQPKNKFPPFRAGPEGSISHDEVPMFHASNVQDVEGGRGQSSLSSVDCSTLRQSSLSPPNPSSEYVPQEKVHIRESGSSDYGEGFLIDTERLGAEEQAFHELDSCNAGTWTTSNGNSQQFPSEIEYIDGHLHPASELPASGDLTHHGAPGSSAFIPQEGVESQGVPIISGKESTRSRRTKSATELEDSGKKVHARSVEELSQETLDERPLNAADKGIESGKSSRRLRKRSNAPVHADEMEGGTEEVDPEAEPSTCPLVDEDVYSDGGDKCREDTSHHKKTAIKAKPEGQKEKTGPKRKKSVEGPDALGKEPPKKKFSHSTRRNRRSVNKTLLETPEDEIDPQNLPIKDLILLGELREKRMKKDGVVSNDTLPNQTYVNNFFPEDDFYNQDDPYANDPYANDPYPFEDEPFGSEQVPKAAPLKLNYHSFMTRNTSKKRWSKQETELFYEAIRQFGTDFAMIEKIFPGRERRQWVLKYKNEERRHPMKLHDALTNRLKGHSHLELAIEKLQQAAAEAEQNSDCEMESVGISGEAEDKSPETNEIAKSEQNAEVYNDLRKEEGLDDYGPVKSAPEVEDDAYKKSPCKDDYDYNYDDYVGY</sequence>
<dbReference type="Gene3D" id="1.10.10.60">
    <property type="entry name" value="Homeodomain-like"/>
    <property type="match status" value="1"/>
</dbReference>
<evidence type="ECO:0000256" key="1">
    <source>
        <dbReference type="SAM" id="MobiDB-lite"/>
    </source>
</evidence>
<feature type="domain" description="Myb-like" evidence="2">
    <location>
        <begin position="609"/>
        <end position="657"/>
    </location>
</feature>
<dbReference type="CDD" id="cd00167">
    <property type="entry name" value="SANT"/>
    <property type="match status" value="1"/>
</dbReference>
<feature type="compositionally biased region" description="Polar residues" evidence="1">
    <location>
        <begin position="215"/>
        <end position="240"/>
    </location>
</feature>
<feature type="region of interest" description="Disordered" evidence="1">
    <location>
        <begin position="699"/>
        <end position="772"/>
    </location>
</feature>
<dbReference type="SMART" id="SM00717">
    <property type="entry name" value="SANT"/>
    <property type="match status" value="1"/>
</dbReference>
<dbReference type="AlphaFoldDB" id="A0A2G5CX25"/>
<evidence type="ECO:0000313" key="3">
    <source>
        <dbReference type="EMBL" id="PIA35825.1"/>
    </source>
</evidence>
<dbReference type="SUPFAM" id="SSF46689">
    <property type="entry name" value="Homeodomain-like"/>
    <property type="match status" value="1"/>
</dbReference>
<dbReference type="PANTHER" id="PTHR22929:SF0">
    <property type="entry name" value="TRANSCRIPTION FACTOR TFIIIB COMPONENT B'' HOMOLOG"/>
    <property type="match status" value="1"/>
</dbReference>
<dbReference type="GO" id="GO:0070898">
    <property type="term" value="P:RNA polymerase III preinitiation complex assembly"/>
    <property type="evidence" value="ECO:0007669"/>
    <property type="project" value="TreeGrafter"/>
</dbReference>
<organism evidence="3 4">
    <name type="scientific">Aquilegia coerulea</name>
    <name type="common">Rocky mountain columbine</name>
    <dbReference type="NCBI Taxonomy" id="218851"/>
    <lineage>
        <taxon>Eukaryota</taxon>
        <taxon>Viridiplantae</taxon>
        <taxon>Streptophyta</taxon>
        <taxon>Embryophyta</taxon>
        <taxon>Tracheophyta</taxon>
        <taxon>Spermatophyta</taxon>
        <taxon>Magnoliopsida</taxon>
        <taxon>Ranunculales</taxon>
        <taxon>Ranunculaceae</taxon>
        <taxon>Thalictroideae</taxon>
        <taxon>Aquilegia</taxon>
    </lineage>
</organism>
<feature type="compositionally biased region" description="Basic and acidic residues" evidence="1">
    <location>
        <begin position="356"/>
        <end position="373"/>
    </location>
</feature>
<feature type="region of interest" description="Disordered" evidence="1">
    <location>
        <begin position="308"/>
        <end position="515"/>
    </location>
</feature>
<dbReference type="Proteomes" id="UP000230069">
    <property type="component" value="Unassembled WGS sequence"/>
</dbReference>
<dbReference type="PANTHER" id="PTHR22929">
    <property type="entry name" value="RNA POLYMERASE III TRANSCRIPTION INITIATION FACTOR B"/>
    <property type="match status" value="1"/>
</dbReference>
<feature type="region of interest" description="Disordered" evidence="1">
    <location>
        <begin position="1"/>
        <end position="48"/>
    </location>
</feature>
<reference evidence="3 4" key="1">
    <citation type="submission" date="2017-09" db="EMBL/GenBank/DDBJ databases">
        <title>WGS assembly of Aquilegia coerulea Goldsmith.</title>
        <authorList>
            <person name="Hodges S."/>
            <person name="Kramer E."/>
            <person name="Nordborg M."/>
            <person name="Tomkins J."/>
            <person name="Borevitz J."/>
            <person name="Derieg N."/>
            <person name="Yan J."/>
            <person name="Mihaltcheva S."/>
            <person name="Hayes R.D."/>
            <person name="Rokhsar D."/>
        </authorList>
    </citation>
    <scope>NUCLEOTIDE SEQUENCE [LARGE SCALE GENOMIC DNA]</scope>
    <source>
        <strain evidence="4">cv. Goldsmith</strain>
    </source>
</reference>
<feature type="compositionally biased region" description="Basic and acidic residues" evidence="1">
    <location>
        <begin position="242"/>
        <end position="252"/>
    </location>
</feature>
<feature type="region of interest" description="Disordered" evidence="1">
    <location>
        <begin position="208"/>
        <end position="255"/>
    </location>
</feature>
<dbReference type="InterPro" id="IPR009057">
    <property type="entry name" value="Homeodomain-like_sf"/>
</dbReference>
<feature type="compositionally biased region" description="Basic and acidic residues" evidence="1">
    <location>
        <begin position="441"/>
        <end position="450"/>
    </location>
</feature>
<accession>A0A2G5CX25</accession>
<dbReference type="EMBL" id="KZ305051">
    <property type="protein sequence ID" value="PIA35825.1"/>
    <property type="molecule type" value="Genomic_DNA"/>
</dbReference>
<protein>
    <recommendedName>
        <fullName evidence="2">Myb-like domain-containing protein</fullName>
    </recommendedName>
</protein>
<evidence type="ECO:0000313" key="4">
    <source>
        <dbReference type="Proteomes" id="UP000230069"/>
    </source>
</evidence>
<dbReference type="GO" id="GO:0000126">
    <property type="term" value="C:transcription factor TFIIIB complex"/>
    <property type="evidence" value="ECO:0007669"/>
    <property type="project" value="TreeGrafter"/>
</dbReference>
<name>A0A2G5CX25_AQUCA</name>
<dbReference type="InterPro" id="IPR039467">
    <property type="entry name" value="TFIIIB_B''_Myb"/>
</dbReference>
<feature type="compositionally biased region" description="Basic residues" evidence="1">
    <location>
        <begin position="489"/>
        <end position="502"/>
    </location>
</feature>
<dbReference type="FunCoup" id="A0A2G5CX25">
    <property type="interactions" value="26"/>
</dbReference>
<dbReference type="InParanoid" id="A0A2G5CX25"/>
<dbReference type="InterPro" id="IPR001005">
    <property type="entry name" value="SANT/Myb"/>
</dbReference>
<evidence type="ECO:0000259" key="2">
    <source>
        <dbReference type="SMART" id="SM00717"/>
    </source>
</evidence>
<proteinExistence type="predicted"/>
<feature type="compositionally biased region" description="Basic and acidic residues" evidence="1">
    <location>
        <begin position="707"/>
        <end position="719"/>
    </location>
</feature>